<evidence type="ECO:0000256" key="1">
    <source>
        <dbReference type="SAM" id="MobiDB-lite"/>
    </source>
</evidence>
<accession>A6MGU9</accession>
<dbReference type="AlphaFoldDB" id="A6MGU9"/>
<dbReference type="Proteomes" id="UP000234681">
    <property type="component" value="Unassembled WGS sequence"/>
</dbReference>
<reference evidence="3" key="1">
    <citation type="submission" date="2005-06" db="EMBL/GenBank/DDBJ databases">
        <authorList>
            <person name="Mural R.J."/>
            <person name="Li P.W."/>
            <person name="Adams M.D."/>
            <person name="Amanatides P.G."/>
            <person name="Baden-Tillson H."/>
            <person name="Barnstead M."/>
            <person name="Chin S.H."/>
            <person name="Dew I."/>
            <person name="Evans C.A."/>
            <person name="Ferriera S."/>
            <person name="Flanigan M."/>
            <person name="Fosler C."/>
            <person name="Glodek A."/>
            <person name="Gu Z."/>
            <person name="Holt R.A."/>
            <person name="Jennings D."/>
            <person name="Kraft C.L."/>
            <person name="Lu F."/>
            <person name="Nguyen T."/>
            <person name="Nusskern D.R."/>
            <person name="Pfannkoch C.M."/>
            <person name="Sitter C."/>
            <person name="Sutton G.G."/>
            <person name="Venter J.C."/>
            <person name="Wang Z."/>
            <person name="Woodage T."/>
            <person name="Zheng X.H."/>
            <person name="Zhong F."/>
        </authorList>
    </citation>
    <scope>NUCLEOTIDE SEQUENCE [LARGE SCALE GENOMIC DNA]</scope>
    <source>
        <strain>BN</strain>
        <strain evidence="3">Sprague-Dawley</strain>
    </source>
</reference>
<evidence type="ECO:0000313" key="2">
    <source>
        <dbReference type="EMBL" id="EDL82773.1"/>
    </source>
</evidence>
<feature type="compositionally biased region" description="Polar residues" evidence="1">
    <location>
        <begin position="1"/>
        <end position="15"/>
    </location>
</feature>
<protein>
    <submittedName>
        <fullName evidence="2">RCG35680</fullName>
    </submittedName>
</protein>
<feature type="region of interest" description="Disordered" evidence="1">
    <location>
        <begin position="1"/>
        <end position="30"/>
    </location>
</feature>
<dbReference type="EMBL" id="DS031651">
    <property type="protein sequence ID" value="EDL82773.1"/>
    <property type="molecule type" value="Genomic_DNA"/>
</dbReference>
<evidence type="ECO:0000313" key="3">
    <source>
        <dbReference type="Proteomes" id="UP000234681"/>
    </source>
</evidence>
<gene>
    <name evidence="2" type="ORF">rCG_35680</name>
</gene>
<name>A6MGU9_RAT</name>
<organism evidence="2 3">
    <name type="scientific">Rattus norvegicus</name>
    <name type="common">Rat</name>
    <dbReference type="NCBI Taxonomy" id="10116"/>
    <lineage>
        <taxon>Eukaryota</taxon>
        <taxon>Metazoa</taxon>
        <taxon>Chordata</taxon>
        <taxon>Craniata</taxon>
        <taxon>Vertebrata</taxon>
        <taxon>Euteleostomi</taxon>
        <taxon>Mammalia</taxon>
        <taxon>Eutheria</taxon>
        <taxon>Euarchontoglires</taxon>
        <taxon>Glires</taxon>
        <taxon>Rodentia</taxon>
        <taxon>Myomorpha</taxon>
        <taxon>Muroidea</taxon>
        <taxon>Muridae</taxon>
        <taxon>Murinae</taxon>
        <taxon>Rattus</taxon>
    </lineage>
</organism>
<sequence>MVSTIQTNVTTQSKNWAVDSGAPRTKHSHLHESAAWVNTQAKT</sequence>
<proteinExistence type="predicted"/>